<evidence type="ECO:0000313" key="2">
    <source>
        <dbReference type="WBParaSite" id="PEQ_0001378601-mRNA-1"/>
    </source>
</evidence>
<dbReference type="Proteomes" id="UP000887564">
    <property type="component" value="Unplaced"/>
</dbReference>
<protein>
    <submittedName>
        <fullName evidence="2">Uncharacterized protein</fullName>
    </submittedName>
</protein>
<accession>A0A914SIK0</accession>
<keyword evidence="1" id="KW-1185">Reference proteome</keyword>
<reference evidence="2" key="1">
    <citation type="submission" date="2022-11" db="UniProtKB">
        <authorList>
            <consortium name="WormBaseParasite"/>
        </authorList>
    </citation>
    <scope>IDENTIFICATION</scope>
</reference>
<evidence type="ECO:0000313" key="1">
    <source>
        <dbReference type="Proteomes" id="UP000887564"/>
    </source>
</evidence>
<organism evidence="1 2">
    <name type="scientific">Parascaris equorum</name>
    <name type="common">Equine roundworm</name>
    <dbReference type="NCBI Taxonomy" id="6256"/>
    <lineage>
        <taxon>Eukaryota</taxon>
        <taxon>Metazoa</taxon>
        <taxon>Ecdysozoa</taxon>
        <taxon>Nematoda</taxon>
        <taxon>Chromadorea</taxon>
        <taxon>Rhabditida</taxon>
        <taxon>Spirurina</taxon>
        <taxon>Ascaridomorpha</taxon>
        <taxon>Ascaridoidea</taxon>
        <taxon>Ascarididae</taxon>
        <taxon>Parascaris</taxon>
    </lineage>
</organism>
<proteinExistence type="predicted"/>
<dbReference type="AlphaFoldDB" id="A0A914SIK0"/>
<name>A0A914SIK0_PAREQ</name>
<dbReference type="WBParaSite" id="PEQ_0001378601-mRNA-1">
    <property type="protein sequence ID" value="PEQ_0001378601-mRNA-1"/>
    <property type="gene ID" value="PEQ_0001378601"/>
</dbReference>
<sequence>MKLINRLRREIVADDVLIEKRELMQVSAMNSSTFEAFHLHSHKSL</sequence>